<evidence type="ECO:0000313" key="1">
    <source>
        <dbReference type="EMBL" id="SHM72070.1"/>
    </source>
</evidence>
<dbReference type="InterPro" id="IPR036388">
    <property type="entry name" value="WH-like_DNA-bd_sf"/>
</dbReference>
<dbReference type="AlphaFoldDB" id="A0A1M7L2X1"/>
<evidence type="ECO:0000313" key="2">
    <source>
        <dbReference type="Proteomes" id="UP000184028"/>
    </source>
</evidence>
<reference evidence="2" key="1">
    <citation type="submission" date="2016-11" db="EMBL/GenBank/DDBJ databases">
        <authorList>
            <person name="Varghese N."/>
            <person name="Submissions S."/>
        </authorList>
    </citation>
    <scope>NUCLEOTIDE SEQUENCE [LARGE SCALE GENOMIC DNA]</scope>
    <source>
        <strain evidence="2">DSM 24724</strain>
    </source>
</reference>
<gene>
    <name evidence="1" type="ORF">SAMN05444484_108234</name>
</gene>
<dbReference type="OrthoDB" id="9980885at2"/>
<proteinExistence type="predicted"/>
<dbReference type="EMBL" id="FRBT01000008">
    <property type="protein sequence ID" value="SHM72070.1"/>
    <property type="molecule type" value="Genomic_DNA"/>
</dbReference>
<sequence>MKIKEIVVNATLETTIGTVNNEDLINLILSLKGKDSIRGSRLQVEFKKGYHWAFKVLDCLERNSIISAPDKYGDRKILVDDAFFDYDFLIIPVLN</sequence>
<name>A0A1M7L2X1_9FLAO</name>
<accession>A0A1M7L2X1</accession>
<dbReference type="InterPro" id="IPR036390">
    <property type="entry name" value="WH_DNA-bd_sf"/>
</dbReference>
<dbReference type="SUPFAM" id="SSF46785">
    <property type="entry name" value="Winged helix' DNA-binding domain"/>
    <property type="match status" value="1"/>
</dbReference>
<dbReference type="Gene3D" id="1.10.10.10">
    <property type="entry name" value="Winged helix-like DNA-binding domain superfamily/Winged helix DNA-binding domain"/>
    <property type="match status" value="1"/>
</dbReference>
<dbReference type="RefSeq" id="WP_068844865.1">
    <property type="nucleotide sequence ID" value="NZ_FRBT01000008.1"/>
</dbReference>
<protein>
    <recommendedName>
        <fullName evidence="3">Ftsk gamma domain-containing protein</fullName>
    </recommendedName>
</protein>
<organism evidence="1 2">
    <name type="scientific">Flavobacterium chilense</name>
    <dbReference type="NCBI Taxonomy" id="946677"/>
    <lineage>
        <taxon>Bacteria</taxon>
        <taxon>Pseudomonadati</taxon>
        <taxon>Bacteroidota</taxon>
        <taxon>Flavobacteriia</taxon>
        <taxon>Flavobacteriales</taxon>
        <taxon>Flavobacteriaceae</taxon>
        <taxon>Flavobacterium</taxon>
    </lineage>
</organism>
<evidence type="ECO:0008006" key="3">
    <source>
        <dbReference type="Google" id="ProtNLM"/>
    </source>
</evidence>
<dbReference type="Proteomes" id="UP000184028">
    <property type="component" value="Unassembled WGS sequence"/>
</dbReference>
<dbReference type="STRING" id="946677.SAMN05444484_108234"/>
<keyword evidence="2" id="KW-1185">Reference proteome</keyword>